<proteinExistence type="predicted"/>
<dbReference type="Proteomes" id="UP000548326">
    <property type="component" value="Unassembled WGS sequence"/>
</dbReference>
<evidence type="ECO:0000313" key="2">
    <source>
        <dbReference type="Proteomes" id="UP000548326"/>
    </source>
</evidence>
<sequence length="164" mass="18023">MKKFAYLSFIAMLSLSCGEKSDDQINPVSDKIVRIEIGLTGDYSNYMLAFSISSLFTSSDAFVAPVITCPAGTNWTQAITAANTFNYIEEPVAAKLVIKTKDPVRTVSFLLSATQTENMDDKAQVPLSATIQVYANDKLIETDNYTAKPGGEYVERLTRTIKIN</sequence>
<name>A0A841JM42_9SPHI</name>
<dbReference type="EMBL" id="JACHCA010000025">
    <property type="protein sequence ID" value="MBB6131514.1"/>
    <property type="molecule type" value="Genomic_DNA"/>
</dbReference>
<dbReference type="RefSeq" id="WP_183589988.1">
    <property type="nucleotide sequence ID" value="NZ_JACHCA010000025.1"/>
</dbReference>
<evidence type="ECO:0000313" key="1">
    <source>
        <dbReference type="EMBL" id="MBB6131514.1"/>
    </source>
</evidence>
<organism evidence="1 2">
    <name type="scientific">Mucilaginibacter lappiensis</name>
    <dbReference type="NCBI Taxonomy" id="354630"/>
    <lineage>
        <taxon>Bacteria</taxon>
        <taxon>Pseudomonadati</taxon>
        <taxon>Bacteroidota</taxon>
        <taxon>Sphingobacteriia</taxon>
        <taxon>Sphingobacteriales</taxon>
        <taxon>Sphingobacteriaceae</taxon>
        <taxon>Mucilaginibacter</taxon>
    </lineage>
</organism>
<protein>
    <submittedName>
        <fullName evidence="1">Uncharacterized protein</fullName>
    </submittedName>
</protein>
<accession>A0A841JM42</accession>
<dbReference type="PROSITE" id="PS51257">
    <property type="entry name" value="PROKAR_LIPOPROTEIN"/>
    <property type="match status" value="1"/>
</dbReference>
<comment type="caution">
    <text evidence="1">The sequence shown here is derived from an EMBL/GenBank/DDBJ whole genome shotgun (WGS) entry which is preliminary data.</text>
</comment>
<dbReference type="AlphaFoldDB" id="A0A841JM42"/>
<reference evidence="1 2" key="1">
    <citation type="submission" date="2020-08" db="EMBL/GenBank/DDBJ databases">
        <title>Genomic Encyclopedia of Type Strains, Phase IV (KMG-V): Genome sequencing to study the core and pangenomes of soil and plant-associated prokaryotes.</title>
        <authorList>
            <person name="Whitman W."/>
        </authorList>
    </citation>
    <scope>NUCLEOTIDE SEQUENCE [LARGE SCALE GENOMIC DNA]</scope>
    <source>
        <strain evidence="1 2">MP601</strain>
    </source>
</reference>
<gene>
    <name evidence="1" type="ORF">HDF22_005665</name>
</gene>